<dbReference type="InterPro" id="IPR006427">
    <property type="entry name" value="Portal_HK97"/>
</dbReference>
<gene>
    <name evidence="1" type="ORF">H9L13_10350</name>
</gene>
<dbReference type="EMBL" id="CP060718">
    <property type="protein sequence ID" value="QNN67026.1"/>
    <property type="molecule type" value="Genomic_DNA"/>
</dbReference>
<dbReference type="KEGG" id="slut:H9L13_10350"/>
<dbReference type="Pfam" id="PF04860">
    <property type="entry name" value="Phage_portal"/>
    <property type="match status" value="1"/>
</dbReference>
<sequence length="373" mass="40148">MGWWFGRKSAPADVRPIVPAWLQSDADEVGFARSYSAQVEEVYRRNPVGQRAVRLVAGMLGALPVYAAEGDARAASQVQRDGLLETIAANLLLHGNAYVQLIADDRDAPAELCLLRPERVSVISDDRGWPVGYLYRAGGQAVRINRADGLDRRSIAHIKALNPRDDHYGLGCLDAAIGAASVHNRAAKWNKSLLDNAARPSGAMSYEPADGSVLTGEQFARLREELAVEFAGAGNAGRPLLLDGGLKWLPLSLTPADMDFVALKEGAARDIALAFGVPPVLVGLPGDATYANAREAGRALYRQTVLPMAARVLNALGEMLGDWLGPVRLAVDTDQLSELAEDRAKLWEQVGAATFLSDAEKREMLGFEAEVRS</sequence>
<dbReference type="RefSeq" id="WP_187537618.1">
    <property type="nucleotide sequence ID" value="NZ_BAABJT010000001.1"/>
</dbReference>
<dbReference type="NCBIfam" id="TIGR01537">
    <property type="entry name" value="portal_HK97"/>
    <property type="match status" value="1"/>
</dbReference>
<evidence type="ECO:0000313" key="2">
    <source>
        <dbReference type="Proteomes" id="UP000515971"/>
    </source>
</evidence>
<organism evidence="1 2">
    <name type="scientific">Sphingomonas lutea</name>
    <dbReference type="NCBI Taxonomy" id="1045317"/>
    <lineage>
        <taxon>Bacteria</taxon>
        <taxon>Pseudomonadati</taxon>
        <taxon>Pseudomonadota</taxon>
        <taxon>Alphaproteobacteria</taxon>
        <taxon>Sphingomonadales</taxon>
        <taxon>Sphingomonadaceae</taxon>
        <taxon>Sphingomonas</taxon>
    </lineage>
</organism>
<proteinExistence type="predicted"/>
<dbReference type="InterPro" id="IPR006944">
    <property type="entry name" value="Phage/GTA_portal"/>
</dbReference>
<evidence type="ECO:0000313" key="1">
    <source>
        <dbReference type="EMBL" id="QNN67026.1"/>
    </source>
</evidence>
<dbReference type="AlphaFoldDB" id="A0A7G9SGQ1"/>
<keyword evidence="2" id="KW-1185">Reference proteome</keyword>
<accession>A0A7G9SGQ1</accession>
<protein>
    <submittedName>
        <fullName evidence="1">Phage portal protein</fullName>
    </submittedName>
</protein>
<reference evidence="1 2" key="1">
    <citation type="submission" date="2020-08" db="EMBL/GenBank/DDBJ databases">
        <title>Genome sequence of Sphingomonas lutea KCTC 23642T.</title>
        <authorList>
            <person name="Hyun D.-W."/>
            <person name="Bae J.-W."/>
        </authorList>
    </citation>
    <scope>NUCLEOTIDE SEQUENCE [LARGE SCALE GENOMIC DNA]</scope>
    <source>
        <strain evidence="1 2">KCTC 23642</strain>
    </source>
</reference>
<dbReference type="Proteomes" id="UP000515971">
    <property type="component" value="Chromosome"/>
</dbReference>
<name>A0A7G9SGQ1_9SPHN</name>